<dbReference type="STRING" id="31234.E3NR35"/>
<dbReference type="InterPro" id="IPR001810">
    <property type="entry name" value="F-box_dom"/>
</dbReference>
<reference evidence="2" key="1">
    <citation type="submission" date="2007-07" db="EMBL/GenBank/DDBJ databases">
        <title>PCAP assembly of the Caenorhabditis remanei genome.</title>
        <authorList>
            <consortium name="The Caenorhabditis remanei Sequencing Consortium"/>
            <person name="Wilson R.K."/>
        </authorList>
    </citation>
    <scope>NUCLEOTIDE SEQUENCE [LARGE SCALE GENOMIC DNA]</scope>
    <source>
        <strain evidence="2">PB4641</strain>
    </source>
</reference>
<dbReference type="PANTHER" id="PTHR21503:SF52">
    <property type="entry name" value="F-BOX DOMAIN-CONTAINING PROTEIN"/>
    <property type="match status" value="1"/>
</dbReference>
<proteinExistence type="predicted"/>
<dbReference type="PANTHER" id="PTHR21503">
    <property type="entry name" value="F-BOX-CONTAINING HYPOTHETICAL PROTEIN C.ELEGANS"/>
    <property type="match status" value="1"/>
</dbReference>
<dbReference type="FunCoup" id="E3NR35">
    <property type="interactions" value="549"/>
</dbReference>
<dbReference type="PROSITE" id="PS50181">
    <property type="entry name" value="FBOX"/>
    <property type="match status" value="1"/>
</dbReference>
<feature type="domain" description="F-box" evidence="1">
    <location>
        <begin position="4"/>
        <end position="50"/>
    </location>
</feature>
<dbReference type="InParanoid" id="E3NR35"/>
<dbReference type="Pfam" id="PF07735">
    <property type="entry name" value="FBA_2"/>
    <property type="match status" value="1"/>
</dbReference>
<dbReference type="EMBL" id="DS269640">
    <property type="protein sequence ID" value="EFO87057.1"/>
    <property type="molecule type" value="Genomic_DNA"/>
</dbReference>
<evidence type="ECO:0000313" key="2">
    <source>
        <dbReference type="EMBL" id="EFO87057.1"/>
    </source>
</evidence>
<gene>
    <name evidence="2" type="ORF">CRE_20628</name>
</gene>
<dbReference type="InterPro" id="IPR012885">
    <property type="entry name" value="F-box_Sdz-33"/>
</dbReference>
<protein>
    <recommendedName>
        <fullName evidence="1">F-box domain-containing protein</fullName>
    </recommendedName>
</protein>
<dbReference type="Proteomes" id="UP000008281">
    <property type="component" value="Unassembled WGS sequence"/>
</dbReference>
<sequence length="275" mass="31971">MSSPFPLLRLPRVVLFEVFKSLKIREKIRLSRCSKKISIQIDCARLYSQKVKVHLDCLKRKITVCSENDKDVYRAIKNRKGFLSFIQHILKMFPCKILTSDRCYQSDLFQPTISYLLDQQVEFSALTIRLAQILLFEQISNNFGLIENLKIISVANFGFRPVSSSWPQQISIKSSYWFTLESLLACTCTSITLEESRLENKDLDEIYRKWRAGELPNLKYLKIHSLSFTDNGDHVLGRNLMELDGMIIQTDDGSKKATIKLQLFWMIEMNVTPLE</sequence>
<evidence type="ECO:0000259" key="1">
    <source>
        <dbReference type="PROSITE" id="PS50181"/>
    </source>
</evidence>
<dbReference type="eggNOG" id="ENOG502RT6G">
    <property type="taxonomic scope" value="Eukaryota"/>
</dbReference>
<evidence type="ECO:0000313" key="3">
    <source>
        <dbReference type="Proteomes" id="UP000008281"/>
    </source>
</evidence>
<dbReference type="Pfam" id="PF00646">
    <property type="entry name" value="F-box"/>
    <property type="match status" value="1"/>
</dbReference>
<name>E3NR35_CAERE</name>
<dbReference type="AlphaFoldDB" id="E3NR35"/>
<keyword evidence="3" id="KW-1185">Reference proteome</keyword>
<dbReference type="HOGENOM" id="CLU_028840_6_0_1"/>
<accession>E3NR35</accession>
<organism evidence="3">
    <name type="scientific">Caenorhabditis remanei</name>
    <name type="common">Caenorhabditis vulgaris</name>
    <dbReference type="NCBI Taxonomy" id="31234"/>
    <lineage>
        <taxon>Eukaryota</taxon>
        <taxon>Metazoa</taxon>
        <taxon>Ecdysozoa</taxon>
        <taxon>Nematoda</taxon>
        <taxon>Chromadorea</taxon>
        <taxon>Rhabditida</taxon>
        <taxon>Rhabditina</taxon>
        <taxon>Rhabditomorpha</taxon>
        <taxon>Rhabditoidea</taxon>
        <taxon>Rhabditidae</taxon>
        <taxon>Peloderinae</taxon>
        <taxon>Caenorhabditis</taxon>
    </lineage>
</organism>